<keyword evidence="1" id="KW-0812">Transmembrane</keyword>
<dbReference type="RefSeq" id="WP_070353264.1">
    <property type="nucleotide sequence ID" value="NZ_CP043474.1"/>
</dbReference>
<feature type="transmembrane region" description="Helical" evidence="1">
    <location>
        <begin position="174"/>
        <end position="193"/>
    </location>
</feature>
<gene>
    <name evidence="2" type="ORF">BEL07_11675</name>
</gene>
<organism evidence="2 3">
    <name type="scientific">Mycolicibacterium grossiae</name>
    <dbReference type="NCBI Taxonomy" id="1552759"/>
    <lineage>
        <taxon>Bacteria</taxon>
        <taxon>Bacillati</taxon>
        <taxon>Actinomycetota</taxon>
        <taxon>Actinomycetes</taxon>
        <taxon>Mycobacteriales</taxon>
        <taxon>Mycobacteriaceae</taxon>
        <taxon>Mycolicibacterium</taxon>
    </lineage>
</organism>
<proteinExistence type="predicted"/>
<dbReference type="OrthoDB" id="9808623at2"/>
<dbReference type="Proteomes" id="UP000178953">
    <property type="component" value="Unassembled WGS sequence"/>
</dbReference>
<keyword evidence="1" id="KW-0472">Membrane</keyword>
<dbReference type="SUPFAM" id="SSF55961">
    <property type="entry name" value="Bet v1-like"/>
    <property type="match status" value="1"/>
</dbReference>
<dbReference type="Gene3D" id="3.30.530.20">
    <property type="match status" value="1"/>
</dbReference>
<protein>
    <submittedName>
        <fullName evidence="2">Carbon monoxide dehydrogenase</fullName>
    </submittedName>
</protein>
<dbReference type="PANTHER" id="PTHR38588">
    <property type="entry name" value="BLL0334 PROTEIN"/>
    <property type="match status" value="1"/>
</dbReference>
<dbReference type="Pfam" id="PF06240">
    <property type="entry name" value="COXG"/>
    <property type="match status" value="1"/>
</dbReference>
<keyword evidence="3" id="KW-1185">Reference proteome</keyword>
<dbReference type="PANTHER" id="PTHR38588:SF1">
    <property type="entry name" value="BLL0334 PROTEIN"/>
    <property type="match status" value="1"/>
</dbReference>
<comment type="caution">
    <text evidence="2">The sequence shown here is derived from an EMBL/GenBank/DDBJ whole genome shotgun (WGS) entry which is preliminary data.</text>
</comment>
<sequence>MRLVNEFSVAAPLDAVWSVLTDIPTVVGCVPGAGLDRQEGADVHAHVAVKVGPVGMTLAGVATVVEQDDDAHRMLVRGTARDRRGNGATEASVQLTAREETGRSVVTVTTDLELSGRMAQFGTGVVTQVGNRIIGQFVRRLDAVIGGDGPTAADPDAPGTAVGHRGDGRTDVRAIALVGLAGVALGLALGRWADRLSPSPHRR</sequence>
<evidence type="ECO:0000313" key="3">
    <source>
        <dbReference type="Proteomes" id="UP000178953"/>
    </source>
</evidence>
<dbReference type="InterPro" id="IPR023393">
    <property type="entry name" value="START-like_dom_sf"/>
</dbReference>
<dbReference type="AlphaFoldDB" id="A0A1E8Q679"/>
<dbReference type="CDD" id="cd07823">
    <property type="entry name" value="SRPBCC_5"/>
    <property type="match status" value="1"/>
</dbReference>
<evidence type="ECO:0000256" key="1">
    <source>
        <dbReference type="SAM" id="Phobius"/>
    </source>
</evidence>
<keyword evidence="1" id="KW-1133">Transmembrane helix</keyword>
<dbReference type="InterPro" id="IPR010419">
    <property type="entry name" value="CO_DH_gsu"/>
</dbReference>
<evidence type="ECO:0000313" key="2">
    <source>
        <dbReference type="EMBL" id="OFJ53559.1"/>
    </source>
</evidence>
<accession>A0A1E8Q679</accession>
<dbReference type="EMBL" id="MCHX01000023">
    <property type="protein sequence ID" value="OFJ53559.1"/>
    <property type="molecule type" value="Genomic_DNA"/>
</dbReference>
<name>A0A1E8Q679_9MYCO</name>
<reference evidence="2 3" key="1">
    <citation type="submission" date="2016-09" db="EMBL/GenBank/DDBJ databases">
        <title>genome sequence of Mycobacterium sp. 739 SCH.</title>
        <authorList>
            <person name="Greninger A.L."/>
            <person name="Qin X."/>
            <person name="Jerome K."/>
            <person name="Vora S."/>
            <person name="Quinn K."/>
        </authorList>
    </citation>
    <scope>NUCLEOTIDE SEQUENCE [LARGE SCALE GENOMIC DNA]</scope>
    <source>
        <strain evidence="2 3">SCH</strain>
    </source>
</reference>